<name>A0A5K3FTM2_MESCO</name>
<organism evidence="1">
    <name type="scientific">Mesocestoides corti</name>
    <name type="common">Flatworm</name>
    <dbReference type="NCBI Taxonomy" id="53468"/>
    <lineage>
        <taxon>Eukaryota</taxon>
        <taxon>Metazoa</taxon>
        <taxon>Spiralia</taxon>
        <taxon>Lophotrochozoa</taxon>
        <taxon>Platyhelminthes</taxon>
        <taxon>Cestoda</taxon>
        <taxon>Eucestoda</taxon>
        <taxon>Cyclophyllidea</taxon>
        <taxon>Mesocestoididae</taxon>
        <taxon>Mesocestoides</taxon>
    </lineage>
</organism>
<sequence>MLTVGDWSASSPSHDEWYILSKCPWIDEHSLKLIMQYNLWNAKCLPCLSYILR</sequence>
<reference evidence="1" key="1">
    <citation type="submission" date="2019-11" db="UniProtKB">
        <authorList>
            <consortium name="WormBaseParasite"/>
        </authorList>
    </citation>
    <scope>IDENTIFICATION</scope>
</reference>
<dbReference type="AlphaFoldDB" id="A0A5K3FTM2"/>
<evidence type="ECO:0000313" key="1">
    <source>
        <dbReference type="WBParaSite" id="MCU_011398-RA"/>
    </source>
</evidence>
<accession>A0A5K3FTM2</accession>
<dbReference type="WBParaSite" id="MCU_011398-RA">
    <property type="protein sequence ID" value="MCU_011398-RA"/>
    <property type="gene ID" value="MCU_011398"/>
</dbReference>
<protein>
    <submittedName>
        <fullName evidence="1">Ovule protein</fullName>
    </submittedName>
</protein>
<proteinExistence type="predicted"/>